<name>A0A438KC88_VITVI</name>
<proteinExistence type="predicted"/>
<dbReference type="AlphaFoldDB" id="A0A438KC88"/>
<feature type="compositionally biased region" description="Polar residues" evidence="1">
    <location>
        <begin position="201"/>
        <end position="211"/>
    </location>
</feature>
<organism evidence="2 3">
    <name type="scientific">Vitis vinifera</name>
    <name type="common">Grape</name>
    <dbReference type="NCBI Taxonomy" id="29760"/>
    <lineage>
        <taxon>Eukaryota</taxon>
        <taxon>Viridiplantae</taxon>
        <taxon>Streptophyta</taxon>
        <taxon>Embryophyta</taxon>
        <taxon>Tracheophyta</taxon>
        <taxon>Spermatophyta</taxon>
        <taxon>Magnoliopsida</taxon>
        <taxon>eudicotyledons</taxon>
        <taxon>Gunneridae</taxon>
        <taxon>Pentapetalae</taxon>
        <taxon>rosids</taxon>
        <taxon>Vitales</taxon>
        <taxon>Vitaceae</taxon>
        <taxon>Viteae</taxon>
        <taxon>Vitis</taxon>
    </lineage>
</organism>
<gene>
    <name evidence="2" type="ORF">CK203_006935</name>
</gene>
<evidence type="ECO:0000313" key="2">
    <source>
        <dbReference type="EMBL" id="RVX18815.1"/>
    </source>
</evidence>
<dbReference type="OrthoDB" id="66620at2759"/>
<evidence type="ECO:0000256" key="1">
    <source>
        <dbReference type="SAM" id="MobiDB-lite"/>
    </source>
</evidence>
<feature type="region of interest" description="Disordered" evidence="1">
    <location>
        <begin position="201"/>
        <end position="221"/>
    </location>
</feature>
<reference evidence="2 3" key="1">
    <citation type="journal article" date="2018" name="PLoS Genet.">
        <title>Population sequencing reveals clonal diversity and ancestral inbreeding in the grapevine cultivar Chardonnay.</title>
        <authorList>
            <person name="Roach M.J."/>
            <person name="Johnson D.L."/>
            <person name="Bohlmann J."/>
            <person name="van Vuuren H.J."/>
            <person name="Jones S.J."/>
            <person name="Pretorius I.S."/>
            <person name="Schmidt S.A."/>
            <person name="Borneman A.R."/>
        </authorList>
    </citation>
    <scope>NUCLEOTIDE SEQUENCE [LARGE SCALE GENOMIC DNA]</scope>
    <source>
        <strain evidence="3">cv. Chardonnay</strain>
        <tissue evidence="2">Leaf</tissue>
    </source>
</reference>
<protein>
    <submittedName>
        <fullName evidence="2">Uncharacterized protein</fullName>
    </submittedName>
</protein>
<sequence length="336" mass="37327">MYTERRGIASFSSAILVSREPNRECCPQMNFAVHQGGLCSSHLRRIFPVTGAIASAEHKDAGNAARRRRSLKMVDRELSKGNYKTAVSLVKQLNGKPGGLRGFGAAKQVLFPSLFISLYDFLRVRKRRKLAYQKKEEEDTCHLLDTPETRKPPHMNGSSLNLQSPKYWFESPNAATGGRVPITGKFCPHWDLNPGTSHKPSPSLYHLSQASRAGDGHPTDSRGPKWVYNTLSWVLWLLHCFRTSCIGGITSKDFSMLRKYMGEVLVSLYHIYQTQEVNAPYPSVVEADESLFESLGDESAIVGKSPGAKSDADKEPGDRWILLETIAESEGSLAVN</sequence>
<comment type="caution">
    <text evidence="2">The sequence shown here is derived from an EMBL/GenBank/DDBJ whole genome shotgun (WGS) entry which is preliminary data.</text>
</comment>
<evidence type="ECO:0000313" key="3">
    <source>
        <dbReference type="Proteomes" id="UP000288805"/>
    </source>
</evidence>
<accession>A0A438KC88</accession>
<dbReference type="EMBL" id="QGNW01000010">
    <property type="protein sequence ID" value="RVX18815.1"/>
    <property type="molecule type" value="Genomic_DNA"/>
</dbReference>
<dbReference type="Proteomes" id="UP000288805">
    <property type="component" value="Unassembled WGS sequence"/>
</dbReference>